<evidence type="ECO:0000313" key="3">
    <source>
        <dbReference type="Proteomes" id="UP000198372"/>
    </source>
</evidence>
<name>A0A238F850_9BASI</name>
<evidence type="ECO:0000256" key="1">
    <source>
        <dbReference type="SAM" id="MobiDB-lite"/>
    </source>
</evidence>
<feature type="compositionally biased region" description="Gly residues" evidence="1">
    <location>
        <begin position="129"/>
        <end position="149"/>
    </location>
</feature>
<dbReference type="EMBL" id="FMSP01000005">
    <property type="protein sequence ID" value="SCV70042.1"/>
    <property type="molecule type" value="Genomic_DNA"/>
</dbReference>
<gene>
    <name evidence="2" type="ORF">BQ2448_1436</name>
</gene>
<dbReference type="OrthoDB" id="2525787at2759"/>
<feature type="compositionally biased region" description="Low complexity" evidence="1">
    <location>
        <begin position="75"/>
        <end position="89"/>
    </location>
</feature>
<reference evidence="3" key="1">
    <citation type="submission" date="2016-09" db="EMBL/GenBank/DDBJ databases">
        <authorList>
            <person name="Jeantristanb JTB J.-T."/>
            <person name="Ricardo R."/>
        </authorList>
    </citation>
    <scope>NUCLEOTIDE SEQUENCE [LARGE SCALE GENOMIC DNA]</scope>
</reference>
<proteinExistence type="predicted"/>
<evidence type="ECO:0000313" key="2">
    <source>
        <dbReference type="EMBL" id="SCV70042.1"/>
    </source>
</evidence>
<dbReference type="AlphaFoldDB" id="A0A238F850"/>
<organism evidence="2 3">
    <name type="scientific">Microbotryum intermedium</name>
    <dbReference type="NCBI Taxonomy" id="269621"/>
    <lineage>
        <taxon>Eukaryota</taxon>
        <taxon>Fungi</taxon>
        <taxon>Dikarya</taxon>
        <taxon>Basidiomycota</taxon>
        <taxon>Pucciniomycotina</taxon>
        <taxon>Microbotryomycetes</taxon>
        <taxon>Microbotryales</taxon>
        <taxon>Microbotryaceae</taxon>
        <taxon>Microbotryum</taxon>
    </lineage>
</organism>
<keyword evidence="3" id="KW-1185">Reference proteome</keyword>
<feature type="region of interest" description="Disordered" evidence="1">
    <location>
        <begin position="72"/>
        <end position="175"/>
    </location>
</feature>
<accession>A0A238F850</accession>
<sequence length="281" mass="30653">MALTTPPLVQALVPRAVIPSTSETAPLPPGSIRVGNYICRSQGECEPCPADEIFTSVCTIYGHRKPLICERSLGTSDSSSSSLTSLNDNNLKDTYVHTNPQQQTPQQQDSDHDLDLAMEQDGGAESKGTGSGKGKGEGNGNGDGDGGVEFMGDDDDDPSGLSGFGIDPDPEASNEGRFKLERRVIERRGLEETTLILRPSAQSATRRSMMMMDDQDGPDEILTWEACQRVVKKEKEDYHEFVLCNLFFATASILLLIYRHRVLASRQYGRLAARIGLSVTR</sequence>
<protein>
    <submittedName>
        <fullName evidence="2">BQ2448_1436 protein</fullName>
    </submittedName>
</protein>
<dbReference type="Proteomes" id="UP000198372">
    <property type="component" value="Unassembled WGS sequence"/>
</dbReference>